<evidence type="ECO:0000313" key="2">
    <source>
        <dbReference type="EMBL" id="TJY41940.1"/>
    </source>
</evidence>
<organism evidence="2 3">
    <name type="scientific">Cohnella pontilimi</name>
    <dbReference type="NCBI Taxonomy" id="2564100"/>
    <lineage>
        <taxon>Bacteria</taxon>
        <taxon>Bacillati</taxon>
        <taxon>Bacillota</taxon>
        <taxon>Bacilli</taxon>
        <taxon>Bacillales</taxon>
        <taxon>Paenibacillaceae</taxon>
        <taxon>Cohnella</taxon>
    </lineage>
</organism>
<accession>A0A4U0FB59</accession>
<evidence type="ECO:0000259" key="1">
    <source>
        <dbReference type="Pfam" id="PF07238"/>
    </source>
</evidence>
<comment type="caution">
    <text evidence="2">The sequence shown here is derived from an EMBL/GenBank/DDBJ whole genome shotgun (WGS) entry which is preliminary data.</text>
</comment>
<proteinExistence type="predicted"/>
<dbReference type="RefSeq" id="WP_136778074.1">
    <property type="nucleotide sequence ID" value="NZ_SUPK01000005.1"/>
</dbReference>
<dbReference type="SUPFAM" id="SSF141371">
    <property type="entry name" value="PilZ domain-like"/>
    <property type="match status" value="1"/>
</dbReference>
<keyword evidence="3" id="KW-1185">Reference proteome</keyword>
<dbReference type="Proteomes" id="UP000309673">
    <property type="component" value="Unassembled WGS sequence"/>
</dbReference>
<reference evidence="2 3" key="1">
    <citation type="submission" date="2019-04" db="EMBL/GenBank/DDBJ databases">
        <title>Cohnella sp. nov., isolated from soil.</title>
        <authorList>
            <person name="Kim W."/>
        </authorList>
    </citation>
    <scope>NUCLEOTIDE SEQUENCE [LARGE SCALE GENOMIC DNA]</scope>
    <source>
        <strain evidence="2 3">CAU 1483</strain>
    </source>
</reference>
<name>A0A4U0FB59_9BACL</name>
<dbReference type="EMBL" id="SUPK01000005">
    <property type="protein sequence ID" value="TJY41940.1"/>
    <property type="molecule type" value="Genomic_DNA"/>
</dbReference>
<dbReference type="OrthoDB" id="2354159at2"/>
<dbReference type="AlphaFoldDB" id="A0A4U0FB59"/>
<dbReference type="Pfam" id="PF07238">
    <property type="entry name" value="PilZ"/>
    <property type="match status" value="1"/>
</dbReference>
<sequence length="125" mass="14609">MHFSRREEAFRYEFREPLKGEFQITKMNGKMIESHFGDMEIIDVSLHGAKIFTDYDFHISGNEIELTLHFRIMSIEFSIHGILTHQEPHAGGFVCGIHLSTDDAIRQQLIDELKAYAWKLVRDKV</sequence>
<feature type="domain" description="PilZ" evidence="1">
    <location>
        <begin position="11"/>
        <end position="111"/>
    </location>
</feature>
<protein>
    <submittedName>
        <fullName evidence="2">PilZ domain-containing protein</fullName>
    </submittedName>
</protein>
<dbReference type="InterPro" id="IPR009875">
    <property type="entry name" value="PilZ_domain"/>
</dbReference>
<dbReference type="GO" id="GO:0035438">
    <property type="term" value="F:cyclic-di-GMP binding"/>
    <property type="evidence" value="ECO:0007669"/>
    <property type="project" value="InterPro"/>
</dbReference>
<dbReference type="Gene3D" id="2.40.10.220">
    <property type="entry name" value="predicted glycosyltransferase like domains"/>
    <property type="match status" value="1"/>
</dbReference>
<evidence type="ECO:0000313" key="3">
    <source>
        <dbReference type="Proteomes" id="UP000309673"/>
    </source>
</evidence>
<gene>
    <name evidence="2" type="ORF">E5161_12140</name>
</gene>